<dbReference type="SMART" id="SM00568">
    <property type="entry name" value="GRAM"/>
    <property type="match status" value="1"/>
</dbReference>
<dbReference type="GeneID" id="111008759"/>
<evidence type="ECO:0000313" key="8">
    <source>
        <dbReference type="Proteomes" id="UP000504603"/>
    </source>
</evidence>
<reference evidence="9" key="1">
    <citation type="submission" date="2025-08" db="UniProtKB">
        <authorList>
            <consortium name="RefSeq"/>
        </authorList>
    </citation>
    <scope>IDENTIFICATION</scope>
    <source>
        <strain evidence="9">OHB3-1</strain>
    </source>
</reference>
<dbReference type="InterPro" id="IPR044511">
    <property type="entry name" value="At1g03370/At5g50170-like"/>
</dbReference>
<gene>
    <name evidence="9" type="primary">LOC111008759</name>
</gene>
<evidence type="ECO:0000256" key="1">
    <source>
        <dbReference type="ARBA" id="ARBA00004167"/>
    </source>
</evidence>
<keyword evidence="3 5" id="KW-1133">Transmembrane helix</keyword>
<dbReference type="Gene3D" id="2.60.40.150">
    <property type="entry name" value="C2 domain"/>
    <property type="match status" value="2"/>
</dbReference>
<dbReference type="Pfam" id="PF02893">
    <property type="entry name" value="GRAM"/>
    <property type="match status" value="1"/>
</dbReference>
<dbReference type="OrthoDB" id="67700at2759"/>
<dbReference type="GO" id="GO:0016020">
    <property type="term" value="C:membrane"/>
    <property type="evidence" value="ECO:0007669"/>
    <property type="project" value="UniProtKB-SubCell"/>
</dbReference>
<feature type="domain" description="VASt" evidence="7">
    <location>
        <begin position="237"/>
        <end position="410"/>
    </location>
</feature>
<evidence type="ECO:0000259" key="7">
    <source>
        <dbReference type="PROSITE" id="PS51778"/>
    </source>
</evidence>
<dbReference type="SMART" id="SM00239">
    <property type="entry name" value="C2"/>
    <property type="match status" value="2"/>
</dbReference>
<dbReference type="CDD" id="cd00030">
    <property type="entry name" value="C2"/>
    <property type="match status" value="2"/>
</dbReference>
<feature type="domain" description="C2" evidence="6">
    <location>
        <begin position="505"/>
        <end position="624"/>
    </location>
</feature>
<dbReference type="PANTHER" id="PTHR46296:SF7">
    <property type="entry name" value="C2 DOMAIN-CONTAINING PROTEIN"/>
    <property type="match status" value="1"/>
</dbReference>
<dbReference type="PROSITE" id="PS51778">
    <property type="entry name" value="VAST"/>
    <property type="match status" value="2"/>
</dbReference>
<evidence type="ECO:0000256" key="5">
    <source>
        <dbReference type="SAM" id="Phobius"/>
    </source>
</evidence>
<dbReference type="InterPro" id="IPR004182">
    <property type="entry name" value="GRAM"/>
</dbReference>
<sequence>MKLYVYVLEAKELHVKDSFAKLRVGRRKAKTRIIRNSSNPVWNEEFVFKFRDVHEELIVSVYEHSDESTFFHGESGLIGRFRIPIWSVAAEDSHTLPPTWFDVRRSKTEKFVSEVAGKVLLIVSLLGKGSSLNQSSVANSKQLEDSFVTSQDLIGAKSSCSKRVKGKRNKKSIVGRLERLFHKSDEDTRTDSSWELSSVVSDNEECIDGHPSECSFDEAMTALQSRSNEQEMPENLSGGILIDQIYVVLPGDLNKVLFSPGSDFKRELAEHQGTTNLEEGNWSWKPGDVSCLSRIISYRKSATKVVGAIKATEEQTYIKGDGWEFSVLVNVSTPEVPFGNAFNVELLYKIMPGPELISGEETSHLVVSWGINFLHSTMMKGMIERGARQGLEESSAHLTNLLAQHFKIPNSTELSNKDDHALSTSESDHQSDFELACHYFWNFTVISTIFMLLYLLVHIIFSKPKTIQGLEFAGLDLPDSLGELVAGGILVLQLERVYNMVSHFIQARLRRGNDHGVKGQGEGWILTIALIEGVNISSLGSSGSSDPCVVFTCNGKKRTSSVELQTHEPQWNEILEFDAMKEPPSVLYVEVFDFDGPFDQATSLGHAEINFLKYKSTELADIWVPLEGKLAQSSQSKLHLRIFLDKTDGVETIRQYLSKKGKEVGKKLHPRSPYRNSTFQKLFGLPAEEFLVSDFTCSLKRKMLLQGRLFLSARIIGFYANFFGQKTKFFFLWEDIEDIQVLHPSLSSLGSPSLVIILKKGRGLEASHGAKSEDEQGRLIFYLQSFVSFNVASRTIMGMWRTRTSTLDQKAQVAEPQKDSEERSVLVEDVEYFLDIEDTKMSKLYVAELPLNIKSLMDFFEGGELEHRVMEKSGCLNYSTTPWEFVRPDIFQRCISYQFNHSISIFEGRVTCIQQKHPMAAGSVEEEWVLNEVMSLHDVPFGDHFRIHFRYCFEDSVLAKDACKCKAFYGITWLKNVNIQQKIARNIAEEFEHRLKVMFEMVEREILLATQQQNSIS</sequence>
<dbReference type="SUPFAM" id="SSF49562">
    <property type="entry name" value="C2 domain (Calcium/lipid-binding domain, CaLB)"/>
    <property type="match status" value="2"/>
</dbReference>
<dbReference type="InterPro" id="IPR000008">
    <property type="entry name" value="C2_dom"/>
</dbReference>
<evidence type="ECO:0000259" key="6">
    <source>
        <dbReference type="PROSITE" id="PS50004"/>
    </source>
</evidence>
<dbReference type="RefSeq" id="XP_022137254.1">
    <property type="nucleotide sequence ID" value="XM_022281562.1"/>
</dbReference>
<evidence type="ECO:0000256" key="2">
    <source>
        <dbReference type="ARBA" id="ARBA00022692"/>
    </source>
</evidence>
<evidence type="ECO:0000313" key="9">
    <source>
        <dbReference type="RefSeq" id="XP_022137254.1"/>
    </source>
</evidence>
<evidence type="ECO:0000256" key="3">
    <source>
        <dbReference type="ARBA" id="ARBA00022989"/>
    </source>
</evidence>
<dbReference type="Proteomes" id="UP000504603">
    <property type="component" value="Unplaced"/>
</dbReference>
<dbReference type="Pfam" id="PF16016">
    <property type="entry name" value="VASt"/>
    <property type="match status" value="2"/>
</dbReference>
<feature type="domain" description="VASt" evidence="7">
    <location>
        <begin position="840"/>
        <end position="1006"/>
    </location>
</feature>
<feature type="domain" description="C2" evidence="6">
    <location>
        <begin position="1"/>
        <end position="101"/>
    </location>
</feature>
<dbReference type="AlphaFoldDB" id="A0A6J1C6Q8"/>
<dbReference type="PANTHER" id="PTHR46296">
    <property type="entry name" value="BNAA05G37250D PROTEIN"/>
    <property type="match status" value="1"/>
</dbReference>
<dbReference type="InterPro" id="IPR035892">
    <property type="entry name" value="C2_domain_sf"/>
</dbReference>
<keyword evidence="2 5" id="KW-0812">Transmembrane</keyword>
<comment type="subcellular location">
    <subcellularLocation>
        <location evidence="1">Membrane</location>
        <topology evidence="1">Single-pass membrane protein</topology>
    </subcellularLocation>
</comment>
<keyword evidence="8" id="KW-1185">Reference proteome</keyword>
<name>A0A6J1C6Q8_MOMCH</name>
<dbReference type="InterPro" id="IPR011993">
    <property type="entry name" value="PH-like_dom_sf"/>
</dbReference>
<proteinExistence type="predicted"/>
<organism evidence="8 9">
    <name type="scientific">Momordica charantia</name>
    <name type="common">Bitter gourd</name>
    <name type="synonym">Balsam pear</name>
    <dbReference type="NCBI Taxonomy" id="3673"/>
    <lineage>
        <taxon>Eukaryota</taxon>
        <taxon>Viridiplantae</taxon>
        <taxon>Streptophyta</taxon>
        <taxon>Embryophyta</taxon>
        <taxon>Tracheophyta</taxon>
        <taxon>Spermatophyta</taxon>
        <taxon>Magnoliopsida</taxon>
        <taxon>eudicotyledons</taxon>
        <taxon>Gunneridae</taxon>
        <taxon>Pentapetalae</taxon>
        <taxon>rosids</taxon>
        <taxon>fabids</taxon>
        <taxon>Cucurbitales</taxon>
        <taxon>Cucurbitaceae</taxon>
        <taxon>Momordiceae</taxon>
        <taxon>Momordica</taxon>
    </lineage>
</organism>
<dbReference type="Gene3D" id="2.30.29.30">
    <property type="entry name" value="Pleckstrin-homology domain (PH domain)/Phosphotyrosine-binding domain (PTB)"/>
    <property type="match status" value="1"/>
</dbReference>
<dbReference type="Pfam" id="PF00168">
    <property type="entry name" value="C2"/>
    <property type="match status" value="2"/>
</dbReference>
<protein>
    <submittedName>
        <fullName evidence="9">C2 and GRAM domain-containing protein At5g50170 isoform X1</fullName>
    </submittedName>
</protein>
<feature type="transmembrane region" description="Helical" evidence="5">
    <location>
        <begin position="439"/>
        <end position="461"/>
    </location>
</feature>
<accession>A0A6J1C6Q8</accession>
<dbReference type="KEGG" id="mcha:111008759"/>
<dbReference type="PROSITE" id="PS50004">
    <property type="entry name" value="C2"/>
    <property type="match status" value="2"/>
</dbReference>
<keyword evidence="4 5" id="KW-0472">Membrane</keyword>
<evidence type="ECO:0000256" key="4">
    <source>
        <dbReference type="ARBA" id="ARBA00023136"/>
    </source>
</evidence>
<dbReference type="InterPro" id="IPR031968">
    <property type="entry name" value="VASt"/>
</dbReference>